<dbReference type="InterPro" id="IPR036265">
    <property type="entry name" value="HIT-like_sf"/>
</dbReference>
<proteinExistence type="predicted"/>
<gene>
    <name evidence="5" type="primary">hinT</name>
    <name evidence="5" type="ORF">AMYX_33220</name>
</gene>
<sequence length="114" mass="12599">MEDCLFCKIAAKQMPAKIVHEDADTLAFEDINPQAPTHVLVIPKKHIPTLNDVAPEDAASMGHLFATAALLARRGGFAERGWRVVVNVNRDAHQLVFHVHLHLLAGRAFHWPPG</sequence>
<organism evidence="5 6">
    <name type="scientific">Anaeromyxobacter diazotrophicus</name>
    <dbReference type="NCBI Taxonomy" id="2590199"/>
    <lineage>
        <taxon>Bacteria</taxon>
        <taxon>Pseudomonadati</taxon>
        <taxon>Myxococcota</taxon>
        <taxon>Myxococcia</taxon>
        <taxon>Myxococcales</taxon>
        <taxon>Cystobacterineae</taxon>
        <taxon>Anaeromyxobacteraceae</taxon>
        <taxon>Anaeromyxobacter</taxon>
    </lineage>
</organism>
<dbReference type="PRINTS" id="PR00332">
    <property type="entry name" value="HISTRIAD"/>
</dbReference>
<dbReference type="InterPro" id="IPR011146">
    <property type="entry name" value="HIT-like"/>
</dbReference>
<evidence type="ECO:0000256" key="1">
    <source>
        <dbReference type="PIRSR" id="PIRSR601310-1"/>
    </source>
</evidence>
<comment type="caution">
    <text evidence="5">The sequence shown here is derived from an EMBL/GenBank/DDBJ whole genome shotgun (WGS) entry which is preliminary data.</text>
</comment>
<dbReference type="SUPFAM" id="SSF54197">
    <property type="entry name" value="HIT-like"/>
    <property type="match status" value="1"/>
</dbReference>
<dbReference type="Proteomes" id="UP000503640">
    <property type="component" value="Unassembled WGS sequence"/>
</dbReference>
<evidence type="ECO:0000259" key="4">
    <source>
        <dbReference type="PROSITE" id="PS51084"/>
    </source>
</evidence>
<evidence type="ECO:0000256" key="2">
    <source>
        <dbReference type="PIRSR" id="PIRSR601310-3"/>
    </source>
</evidence>
<dbReference type="EMBL" id="BJTG01000008">
    <property type="protein sequence ID" value="GEJ58581.1"/>
    <property type="molecule type" value="Genomic_DNA"/>
</dbReference>
<reference evidence="6" key="1">
    <citation type="journal article" date="2020" name="Appl. Environ. Microbiol.">
        <title>Diazotrophic Anaeromyxobacter Isolates from Soils.</title>
        <authorList>
            <person name="Masuda Y."/>
            <person name="Yamanaka H."/>
            <person name="Xu Z.X."/>
            <person name="Shiratori Y."/>
            <person name="Aono T."/>
            <person name="Amachi S."/>
            <person name="Senoo K."/>
            <person name="Itoh H."/>
        </authorList>
    </citation>
    <scope>NUCLEOTIDE SEQUENCE [LARGE SCALE GENOMIC DNA]</scope>
    <source>
        <strain evidence="6">R267</strain>
    </source>
</reference>
<dbReference type="Pfam" id="PF01230">
    <property type="entry name" value="HIT"/>
    <property type="match status" value="1"/>
</dbReference>
<dbReference type="CDD" id="cd01276">
    <property type="entry name" value="PKCI_related"/>
    <property type="match status" value="1"/>
</dbReference>
<evidence type="ECO:0000313" key="5">
    <source>
        <dbReference type="EMBL" id="GEJ58581.1"/>
    </source>
</evidence>
<dbReference type="GO" id="GO:0003824">
    <property type="term" value="F:catalytic activity"/>
    <property type="evidence" value="ECO:0007669"/>
    <property type="project" value="InterPro"/>
</dbReference>
<dbReference type="PANTHER" id="PTHR23089">
    <property type="entry name" value="HISTIDINE TRIAD HIT PROTEIN"/>
    <property type="match status" value="1"/>
</dbReference>
<dbReference type="Gene3D" id="3.30.428.10">
    <property type="entry name" value="HIT-like"/>
    <property type="match status" value="1"/>
</dbReference>
<dbReference type="InterPro" id="IPR019808">
    <property type="entry name" value="Histidine_triad_CS"/>
</dbReference>
<dbReference type="PROSITE" id="PS00892">
    <property type="entry name" value="HIT_1"/>
    <property type="match status" value="1"/>
</dbReference>
<keyword evidence="6" id="KW-1185">Reference proteome</keyword>
<feature type="domain" description="HIT" evidence="4">
    <location>
        <begin position="5"/>
        <end position="114"/>
    </location>
</feature>
<protein>
    <submittedName>
        <fullName evidence="5">Histidine triad nucleotide-binding protein</fullName>
    </submittedName>
</protein>
<dbReference type="RefSeq" id="WP_176067271.1">
    <property type="nucleotide sequence ID" value="NZ_BJTG01000008.1"/>
</dbReference>
<accession>A0A7I9VQE4</accession>
<dbReference type="InterPro" id="IPR001310">
    <property type="entry name" value="Histidine_triad_HIT"/>
</dbReference>
<name>A0A7I9VQE4_9BACT</name>
<evidence type="ECO:0000313" key="6">
    <source>
        <dbReference type="Proteomes" id="UP000503640"/>
    </source>
</evidence>
<feature type="active site" description="Tele-AMP-histidine intermediate" evidence="1">
    <location>
        <position position="100"/>
    </location>
</feature>
<evidence type="ECO:0000256" key="3">
    <source>
        <dbReference type="PROSITE-ProRule" id="PRU00464"/>
    </source>
</evidence>
<feature type="short sequence motif" description="Histidine triad motif" evidence="2 3">
    <location>
        <begin position="98"/>
        <end position="102"/>
    </location>
</feature>
<dbReference type="AlphaFoldDB" id="A0A7I9VQE4"/>
<dbReference type="PROSITE" id="PS51084">
    <property type="entry name" value="HIT_2"/>
    <property type="match status" value="1"/>
</dbReference>